<dbReference type="EMBL" id="MIQH01001269">
    <property type="protein sequence ID" value="OJA02954.1"/>
    <property type="molecule type" value="Genomic_DNA"/>
</dbReference>
<sequence length="112" mass="12248">IEDDKRKLLDGSSSGTVATLTTTDADTNNTFTYTLTNNENNTLKISNDGTKLELQATVDYEANTNKTLSFSIKVNDGNGHEFTQDFTLEIKDVDDVAPTNILINTTNIADNI</sequence>
<reference evidence="3" key="1">
    <citation type="submission" date="2016-09" db="EMBL/GenBank/DDBJ databases">
        <title>Genome Sequence of Bathymodiolus thermophilus sulfur-oxidizing gill endosymbiont.</title>
        <authorList>
            <person name="Ponnudurai R."/>
            <person name="Kleiner M."/>
            <person name="Sayavedra L."/>
            <person name="Thuermer A."/>
            <person name="Felbeck H."/>
            <person name="Schlueter R."/>
            <person name="Schweder T."/>
            <person name="Markert S."/>
        </authorList>
    </citation>
    <scope>NUCLEOTIDE SEQUENCE [LARGE SCALE GENOMIC DNA]</scope>
    <source>
        <strain evidence="3">BAT/CrabSpa'14</strain>
    </source>
</reference>
<comment type="caution">
    <text evidence="2">The sequence shown here is derived from an EMBL/GenBank/DDBJ whole genome shotgun (WGS) entry which is preliminary data.</text>
</comment>
<dbReference type="Pfam" id="PF00028">
    <property type="entry name" value="Cadherin"/>
    <property type="match status" value="1"/>
</dbReference>
<accession>A0A1J8Q0K2</accession>
<evidence type="ECO:0000313" key="2">
    <source>
        <dbReference type="EMBL" id="OJA02954.1"/>
    </source>
</evidence>
<dbReference type="SMART" id="SM00112">
    <property type="entry name" value="CA"/>
    <property type="match status" value="1"/>
</dbReference>
<dbReference type="InterPro" id="IPR015919">
    <property type="entry name" value="Cadherin-like_sf"/>
</dbReference>
<organism evidence="2 3">
    <name type="scientific">Bathymodiolus thermophilus thioautotrophic gill symbiont</name>
    <dbReference type="NCBI Taxonomy" id="2360"/>
    <lineage>
        <taxon>Bacteria</taxon>
        <taxon>Pseudomonadati</taxon>
        <taxon>Pseudomonadota</taxon>
        <taxon>Gammaproteobacteria</taxon>
        <taxon>sulfur-oxidizing symbionts</taxon>
    </lineage>
</organism>
<dbReference type="PROSITE" id="PS50268">
    <property type="entry name" value="CADHERIN_2"/>
    <property type="match status" value="1"/>
</dbReference>
<protein>
    <recommendedName>
        <fullName evidence="1">Cadherin domain-containing protein</fullName>
    </recommendedName>
</protein>
<dbReference type="RefSeq" id="WP_198934657.1">
    <property type="nucleotide sequence ID" value="NZ_MIQH01001269.1"/>
</dbReference>
<dbReference type="InterPro" id="IPR002126">
    <property type="entry name" value="Cadherin-like_dom"/>
</dbReference>
<dbReference type="GO" id="GO:0005509">
    <property type="term" value="F:calcium ion binding"/>
    <property type="evidence" value="ECO:0007669"/>
    <property type="project" value="InterPro"/>
</dbReference>
<dbReference type="SUPFAM" id="SSF49313">
    <property type="entry name" value="Cadherin-like"/>
    <property type="match status" value="1"/>
</dbReference>
<feature type="non-terminal residue" evidence="2">
    <location>
        <position position="112"/>
    </location>
</feature>
<feature type="domain" description="Cadherin" evidence="1">
    <location>
        <begin position="17"/>
        <end position="100"/>
    </location>
</feature>
<evidence type="ECO:0000259" key="1">
    <source>
        <dbReference type="PROSITE" id="PS50268"/>
    </source>
</evidence>
<evidence type="ECO:0000313" key="3">
    <source>
        <dbReference type="Proteomes" id="UP000182798"/>
    </source>
</evidence>
<dbReference type="Proteomes" id="UP000182798">
    <property type="component" value="Unassembled WGS sequence"/>
</dbReference>
<name>A0A1J8Q0K2_9GAMM</name>
<dbReference type="Gene3D" id="2.60.40.60">
    <property type="entry name" value="Cadherins"/>
    <property type="match status" value="1"/>
</dbReference>
<dbReference type="AlphaFoldDB" id="A0A1J8Q0K2"/>
<dbReference type="GO" id="GO:0007156">
    <property type="term" value="P:homophilic cell adhesion via plasma membrane adhesion molecules"/>
    <property type="evidence" value="ECO:0007669"/>
    <property type="project" value="InterPro"/>
</dbReference>
<feature type="non-terminal residue" evidence="2">
    <location>
        <position position="1"/>
    </location>
</feature>
<proteinExistence type="predicted"/>
<gene>
    <name evidence="2" type="ORF">BGC33_00950</name>
</gene>
<dbReference type="GO" id="GO:0016020">
    <property type="term" value="C:membrane"/>
    <property type="evidence" value="ECO:0007669"/>
    <property type="project" value="InterPro"/>
</dbReference>